<evidence type="ECO:0000256" key="6">
    <source>
        <dbReference type="ARBA" id="ARBA00023274"/>
    </source>
</evidence>
<comment type="function">
    <text evidence="1 8">Located at the back of the 30S subunit body where it stabilizes the conformation of the head with respect to the body.</text>
</comment>
<protein>
    <recommendedName>
        <fullName evidence="7 8">Small ribosomal subunit protein uS5</fullName>
    </recommendedName>
</protein>
<dbReference type="STRING" id="28122.SAMN02745108_01956"/>
<dbReference type="PROSITE" id="PS00585">
    <property type="entry name" value="RIBOSOMAL_S5"/>
    <property type="match status" value="1"/>
</dbReference>
<dbReference type="InterPro" id="IPR005324">
    <property type="entry name" value="Ribosomal_uS5_C"/>
</dbReference>
<accession>A0A1T4PJ10</accession>
<comment type="subunit">
    <text evidence="8">Part of the 30S ribosomal subunit. Contacts proteins S4 and S8.</text>
</comment>
<dbReference type="InterPro" id="IPR000851">
    <property type="entry name" value="Ribosomal_uS5"/>
</dbReference>
<keyword evidence="6 8" id="KW-0687">Ribonucleoprotein</keyword>
<dbReference type="Pfam" id="PF00333">
    <property type="entry name" value="Ribosomal_S5"/>
    <property type="match status" value="1"/>
</dbReference>
<comment type="function">
    <text evidence="8">With S4 and S12 plays an important role in translational accuracy.</text>
</comment>
<proteinExistence type="inferred from homology"/>
<dbReference type="EMBL" id="FRAW01000028">
    <property type="protein sequence ID" value="SHL00135.1"/>
    <property type="molecule type" value="Genomic_DNA"/>
</dbReference>
<comment type="similarity">
    <text evidence="2 8 9">Belongs to the universal ribosomal protein uS5 family.</text>
</comment>
<reference evidence="11" key="2">
    <citation type="submission" date="2016-11" db="EMBL/GenBank/DDBJ databases">
        <authorList>
            <person name="Jaros S."/>
            <person name="Januszkiewicz K."/>
            <person name="Wedrychowicz H."/>
        </authorList>
    </citation>
    <scope>NUCLEOTIDE SEQUENCE [LARGE SCALE GENOMIC DNA]</scope>
    <source>
        <strain evidence="11">UWOS</strain>
    </source>
</reference>
<dbReference type="GO" id="GO:0005737">
    <property type="term" value="C:cytoplasm"/>
    <property type="evidence" value="ECO:0007669"/>
    <property type="project" value="UniProtKB-ARBA"/>
</dbReference>
<dbReference type="GO" id="GO:0015935">
    <property type="term" value="C:small ribosomal subunit"/>
    <property type="evidence" value="ECO:0007669"/>
    <property type="project" value="InterPro"/>
</dbReference>
<dbReference type="AlphaFoldDB" id="A0A1M6X2V4"/>
<evidence type="ECO:0000313" key="13">
    <source>
        <dbReference type="Proteomes" id="UP000184275"/>
    </source>
</evidence>
<dbReference type="GO" id="GO:0019843">
    <property type="term" value="F:rRNA binding"/>
    <property type="evidence" value="ECO:0007669"/>
    <property type="project" value="UniProtKB-UniRule"/>
</dbReference>
<dbReference type="InterPro" id="IPR014721">
    <property type="entry name" value="Ribsml_uS5_D2-typ_fold_subgr"/>
</dbReference>
<evidence type="ECO:0000256" key="3">
    <source>
        <dbReference type="ARBA" id="ARBA00022730"/>
    </source>
</evidence>
<organism evidence="11 13">
    <name type="scientific">Fibrobacter intestinalis</name>
    <dbReference type="NCBI Taxonomy" id="28122"/>
    <lineage>
        <taxon>Bacteria</taxon>
        <taxon>Pseudomonadati</taxon>
        <taxon>Fibrobacterota</taxon>
        <taxon>Fibrobacteria</taxon>
        <taxon>Fibrobacterales</taxon>
        <taxon>Fibrobacteraceae</taxon>
        <taxon>Fibrobacter</taxon>
    </lineage>
</organism>
<dbReference type="FunFam" id="3.30.230.10:FF:000002">
    <property type="entry name" value="30S ribosomal protein S5"/>
    <property type="match status" value="1"/>
</dbReference>
<dbReference type="PANTHER" id="PTHR48277">
    <property type="entry name" value="MITOCHONDRIAL RIBOSOMAL PROTEIN S5"/>
    <property type="match status" value="1"/>
</dbReference>
<dbReference type="InterPro" id="IPR018192">
    <property type="entry name" value="Ribosomal_uS5_N_CS"/>
</dbReference>
<dbReference type="GO" id="GO:0006412">
    <property type="term" value="P:translation"/>
    <property type="evidence" value="ECO:0007669"/>
    <property type="project" value="UniProtKB-UniRule"/>
</dbReference>
<reference evidence="13" key="1">
    <citation type="submission" date="2016-11" db="EMBL/GenBank/DDBJ databases">
        <authorList>
            <person name="Varghese N."/>
            <person name="Submissions S."/>
        </authorList>
    </citation>
    <scope>NUCLEOTIDE SEQUENCE [LARGE SCALE GENOMIC DNA]</scope>
    <source>
        <strain evidence="13">UWOS</strain>
    </source>
</reference>
<accession>A0A1M6X2V4</accession>
<evidence type="ECO:0000256" key="5">
    <source>
        <dbReference type="ARBA" id="ARBA00022980"/>
    </source>
</evidence>
<dbReference type="Proteomes" id="UP000190449">
    <property type="component" value="Unassembled WGS sequence"/>
</dbReference>
<gene>
    <name evidence="8" type="primary">rpsE</name>
    <name evidence="12" type="ORF">SAMN02745108_01956</name>
    <name evidence="11" type="ORF">SAMN05720469_12837</name>
</gene>
<feature type="domain" description="S5 DRBM" evidence="10">
    <location>
        <begin position="21"/>
        <end position="84"/>
    </location>
</feature>
<dbReference type="Gene3D" id="3.30.230.10">
    <property type="match status" value="1"/>
</dbReference>
<dbReference type="HAMAP" id="MF_01307_B">
    <property type="entry name" value="Ribosomal_uS5_B"/>
    <property type="match status" value="1"/>
</dbReference>
<dbReference type="Gene3D" id="3.30.160.20">
    <property type="match status" value="1"/>
</dbReference>
<name>A0A1M6X2V4_9BACT</name>
<dbReference type="InterPro" id="IPR013810">
    <property type="entry name" value="Ribosomal_uS5_N"/>
</dbReference>
<dbReference type="InterPro" id="IPR020568">
    <property type="entry name" value="Ribosomal_Su5_D2-typ_SF"/>
</dbReference>
<evidence type="ECO:0000256" key="8">
    <source>
        <dbReference type="HAMAP-Rule" id="MF_01307"/>
    </source>
</evidence>
<dbReference type="Pfam" id="PF03719">
    <property type="entry name" value="Ribosomal_S5_C"/>
    <property type="match status" value="1"/>
</dbReference>
<evidence type="ECO:0000256" key="2">
    <source>
        <dbReference type="ARBA" id="ARBA00008945"/>
    </source>
</evidence>
<dbReference type="EMBL" id="FUWU01000035">
    <property type="protein sequence ID" value="SJZ91533.1"/>
    <property type="molecule type" value="Genomic_DNA"/>
</dbReference>
<dbReference type="GO" id="GO:0042254">
    <property type="term" value="P:ribosome biogenesis"/>
    <property type="evidence" value="ECO:0007669"/>
    <property type="project" value="UniProtKB-ARBA"/>
</dbReference>
<keyword evidence="5 8" id="KW-0689">Ribosomal protein</keyword>
<evidence type="ECO:0000256" key="1">
    <source>
        <dbReference type="ARBA" id="ARBA00003093"/>
    </source>
</evidence>
<keyword evidence="3 8" id="KW-0699">rRNA-binding</keyword>
<reference evidence="12 14" key="3">
    <citation type="submission" date="2017-02" db="EMBL/GenBank/DDBJ databases">
        <authorList>
            <person name="Peterson S.W."/>
        </authorList>
    </citation>
    <scope>NUCLEOTIDE SEQUENCE [LARGE SCALE GENOMIC DNA]</scope>
    <source>
        <strain evidence="12 14">ATCC 43854</strain>
    </source>
</reference>
<dbReference type="GO" id="GO:0003735">
    <property type="term" value="F:structural constituent of ribosome"/>
    <property type="evidence" value="ECO:0007669"/>
    <property type="project" value="UniProtKB-UniRule"/>
</dbReference>
<dbReference type="SUPFAM" id="SSF54211">
    <property type="entry name" value="Ribosomal protein S5 domain 2-like"/>
    <property type="match status" value="1"/>
</dbReference>
<comment type="domain">
    <text evidence="8">The N-terminal domain interacts with the head of the 30S subunit; the C-terminal domain interacts with the body and contacts protein S4. The interaction surface between S4 and S5 is involved in control of translational fidelity.</text>
</comment>
<evidence type="ECO:0000313" key="14">
    <source>
        <dbReference type="Proteomes" id="UP000190449"/>
    </source>
</evidence>
<dbReference type="PROSITE" id="PS50881">
    <property type="entry name" value="S5_DSRBD"/>
    <property type="match status" value="1"/>
</dbReference>
<evidence type="ECO:0000313" key="11">
    <source>
        <dbReference type="EMBL" id="SHL00135.1"/>
    </source>
</evidence>
<keyword evidence="4 8" id="KW-0694">RNA-binding</keyword>
<evidence type="ECO:0000256" key="9">
    <source>
        <dbReference type="RuleBase" id="RU003823"/>
    </source>
</evidence>
<evidence type="ECO:0000256" key="7">
    <source>
        <dbReference type="ARBA" id="ARBA00035255"/>
    </source>
</evidence>
<dbReference type="Proteomes" id="UP000184275">
    <property type="component" value="Unassembled WGS sequence"/>
</dbReference>
<evidence type="ECO:0000256" key="4">
    <source>
        <dbReference type="ARBA" id="ARBA00022884"/>
    </source>
</evidence>
<dbReference type="FunFam" id="3.30.160.20:FF:000001">
    <property type="entry name" value="30S ribosomal protein S5"/>
    <property type="match status" value="1"/>
</dbReference>
<dbReference type="InterPro" id="IPR005712">
    <property type="entry name" value="Ribosomal_uS5_bac-type"/>
</dbReference>
<sequence length="171" mass="18270">MKADSNSKRYTLERETQVSEFEDRVVHINRCAKTVKGGRRMSFSALVVVGNKKGKIGVGLGKAKEVSEAIRKGTEAAQRNLIEVNVQDGTIPHDVEIKYGATRIRLIPAAPGTGVIAGAAARAVLELAGVHNILTKIYGSSNPSTVVQACIEGLTTQKNKNDYAALRGQNA</sequence>
<evidence type="ECO:0000313" key="12">
    <source>
        <dbReference type="EMBL" id="SJZ91533.1"/>
    </source>
</evidence>
<dbReference type="PANTHER" id="PTHR48277:SF1">
    <property type="entry name" value="MITOCHONDRIAL RIBOSOMAL PROTEIN S5"/>
    <property type="match status" value="1"/>
</dbReference>
<dbReference type="NCBIfam" id="TIGR01021">
    <property type="entry name" value="rpsE_bact"/>
    <property type="match status" value="1"/>
</dbReference>
<evidence type="ECO:0000259" key="10">
    <source>
        <dbReference type="PROSITE" id="PS50881"/>
    </source>
</evidence>
<dbReference type="SUPFAM" id="SSF54768">
    <property type="entry name" value="dsRNA-binding domain-like"/>
    <property type="match status" value="1"/>
</dbReference>
<keyword evidence="13" id="KW-1185">Reference proteome</keyword>